<protein>
    <submittedName>
        <fullName evidence="2">Uncharacterized protein</fullName>
    </submittedName>
</protein>
<evidence type="ECO:0000256" key="1">
    <source>
        <dbReference type="SAM" id="MobiDB-lite"/>
    </source>
</evidence>
<feature type="region of interest" description="Disordered" evidence="1">
    <location>
        <begin position="1"/>
        <end position="138"/>
    </location>
</feature>
<dbReference type="AlphaFoldDB" id="A0A7J7UXB2"/>
<organism evidence="2 3">
    <name type="scientific">Rhinolophus ferrumequinum</name>
    <name type="common">Greater horseshoe bat</name>
    <dbReference type="NCBI Taxonomy" id="59479"/>
    <lineage>
        <taxon>Eukaryota</taxon>
        <taxon>Metazoa</taxon>
        <taxon>Chordata</taxon>
        <taxon>Craniata</taxon>
        <taxon>Vertebrata</taxon>
        <taxon>Euteleostomi</taxon>
        <taxon>Mammalia</taxon>
        <taxon>Eutheria</taxon>
        <taxon>Laurasiatheria</taxon>
        <taxon>Chiroptera</taxon>
        <taxon>Yinpterochiroptera</taxon>
        <taxon>Rhinolophoidea</taxon>
        <taxon>Rhinolophidae</taxon>
        <taxon>Rhinolophinae</taxon>
        <taxon>Rhinolophus</taxon>
    </lineage>
</organism>
<feature type="compositionally biased region" description="Basic and acidic residues" evidence="1">
    <location>
        <begin position="61"/>
        <end position="79"/>
    </location>
</feature>
<gene>
    <name evidence="2" type="ORF">mRhiFer1_008473</name>
</gene>
<dbReference type="EMBL" id="JACAGC010000015">
    <property type="protein sequence ID" value="KAF6317411.1"/>
    <property type="molecule type" value="Genomic_DNA"/>
</dbReference>
<evidence type="ECO:0000313" key="2">
    <source>
        <dbReference type="EMBL" id="KAF6317411.1"/>
    </source>
</evidence>
<reference evidence="2 3" key="1">
    <citation type="journal article" date="2020" name="Nature">
        <title>Six reference-quality genomes reveal evolution of bat adaptations.</title>
        <authorList>
            <person name="Jebb D."/>
            <person name="Huang Z."/>
            <person name="Pippel M."/>
            <person name="Hughes G.M."/>
            <person name="Lavrichenko K."/>
            <person name="Devanna P."/>
            <person name="Winkler S."/>
            <person name="Jermiin L.S."/>
            <person name="Skirmuntt E.C."/>
            <person name="Katzourakis A."/>
            <person name="Burkitt-Gray L."/>
            <person name="Ray D.A."/>
            <person name="Sullivan K.A.M."/>
            <person name="Roscito J.G."/>
            <person name="Kirilenko B.M."/>
            <person name="Davalos L.M."/>
            <person name="Corthals A.P."/>
            <person name="Power M.L."/>
            <person name="Jones G."/>
            <person name="Ransome R.D."/>
            <person name="Dechmann D.K.N."/>
            <person name="Locatelli A.G."/>
            <person name="Puechmaille S.J."/>
            <person name="Fedrigo O."/>
            <person name="Jarvis E.D."/>
            <person name="Hiller M."/>
            <person name="Vernes S.C."/>
            <person name="Myers E.W."/>
            <person name="Teeling E.C."/>
        </authorList>
    </citation>
    <scope>NUCLEOTIDE SEQUENCE [LARGE SCALE GENOMIC DNA]</scope>
    <source>
        <strain evidence="2">MRhiFer1</strain>
        <tissue evidence="2">Lung</tissue>
    </source>
</reference>
<sequence>MPACRRSRACRGTPDPEQAAPARAPREASREGIGLRPAEKGPAGPESRVLRSSTQGRPGGLRREGESASRSRGPSDRRSVGQGVWKAQHPGDAGGGGHRQVYPGPAVRIQKTGALQSLGRVNGERTDSSGWRMGKSTK</sequence>
<evidence type="ECO:0000313" key="3">
    <source>
        <dbReference type="Proteomes" id="UP000585614"/>
    </source>
</evidence>
<comment type="caution">
    <text evidence="2">The sequence shown here is derived from an EMBL/GenBank/DDBJ whole genome shotgun (WGS) entry which is preliminary data.</text>
</comment>
<dbReference type="Proteomes" id="UP000585614">
    <property type="component" value="Unassembled WGS sequence"/>
</dbReference>
<proteinExistence type="predicted"/>
<accession>A0A7J7UXB2</accession>
<name>A0A7J7UXB2_RHIFE</name>